<reference evidence="2" key="1">
    <citation type="journal article" date="2024" name="Proc. Natl. Acad. Sci. U.S.A.">
        <title>Extraordinary preservation of gene collinearity over three hundred million years revealed in homosporous lycophytes.</title>
        <authorList>
            <person name="Li C."/>
            <person name="Wickell D."/>
            <person name="Kuo L.Y."/>
            <person name="Chen X."/>
            <person name="Nie B."/>
            <person name="Liao X."/>
            <person name="Peng D."/>
            <person name="Ji J."/>
            <person name="Jenkins J."/>
            <person name="Williams M."/>
            <person name="Shu S."/>
            <person name="Plott C."/>
            <person name="Barry K."/>
            <person name="Rajasekar S."/>
            <person name="Grimwood J."/>
            <person name="Han X."/>
            <person name="Sun S."/>
            <person name="Hou Z."/>
            <person name="He W."/>
            <person name="Dai G."/>
            <person name="Sun C."/>
            <person name="Schmutz J."/>
            <person name="Leebens-Mack J.H."/>
            <person name="Li F.W."/>
            <person name="Wang L."/>
        </authorList>
    </citation>
    <scope>NUCLEOTIDE SEQUENCE [LARGE SCALE GENOMIC DNA]</scope>
    <source>
        <strain evidence="2">cv. PW_Plant_1</strain>
    </source>
</reference>
<proteinExistence type="predicted"/>
<accession>A0ACC2DJ82</accession>
<evidence type="ECO:0000313" key="2">
    <source>
        <dbReference type="Proteomes" id="UP001162992"/>
    </source>
</evidence>
<dbReference type="Proteomes" id="UP001162992">
    <property type="component" value="Chromosome 6"/>
</dbReference>
<dbReference type="EMBL" id="CM055097">
    <property type="protein sequence ID" value="KAJ7554429.1"/>
    <property type="molecule type" value="Genomic_DNA"/>
</dbReference>
<protein>
    <submittedName>
        <fullName evidence="1">Uncharacterized protein</fullName>
    </submittedName>
</protein>
<sequence length="117" mass="13099">MASAAASLPKLRLRMTKYVKPYILALEFSNRYVTARVWHTPSKKLAASASTKEELLRKELPKTGDVAAAAKIGEVLAHRLKEKEIPGVVFQLGKGERYHGKRKALLDNLRENGIKFI</sequence>
<comment type="caution">
    <text evidence="1">The sequence shown here is derived from an EMBL/GenBank/DDBJ whole genome shotgun (WGS) entry which is preliminary data.</text>
</comment>
<evidence type="ECO:0000313" key="1">
    <source>
        <dbReference type="EMBL" id="KAJ7554429.1"/>
    </source>
</evidence>
<keyword evidence="2" id="KW-1185">Reference proteome</keyword>
<organism evidence="1 2">
    <name type="scientific">Diphasiastrum complanatum</name>
    <name type="common">Issler's clubmoss</name>
    <name type="synonym">Lycopodium complanatum</name>
    <dbReference type="NCBI Taxonomy" id="34168"/>
    <lineage>
        <taxon>Eukaryota</taxon>
        <taxon>Viridiplantae</taxon>
        <taxon>Streptophyta</taxon>
        <taxon>Embryophyta</taxon>
        <taxon>Tracheophyta</taxon>
        <taxon>Lycopodiopsida</taxon>
        <taxon>Lycopodiales</taxon>
        <taxon>Lycopodiaceae</taxon>
        <taxon>Lycopodioideae</taxon>
        <taxon>Diphasiastrum</taxon>
    </lineage>
</organism>
<gene>
    <name evidence="1" type="ORF">O6H91_06G140100</name>
</gene>
<name>A0ACC2DJ82_DIPCM</name>